<sequence>MADGDLHMLDVVLKHDEMLYGSTRYNIIGLVEQVTHINNQINNISNGPAGDTYSRPQIDEMLNEKADKSDILDTYSKQEADEMLNEKADTDYVVNNFVGKSELIDSYTKNETDALLDEKVNEAVLDDYYSKIETYAKIEVYNKTEVEAFLDEKADIGNSYSKSEDDALLLAKADKSTTYTKSEDDALLLLKANVDDVYDKTETFNMVEQGKKDVGILIENKADRTDLDNYVDLSSAQTISGAKQFGVISATTISKLTKNDASILLAGGGDMLVSSLVNQPQLQEVRDIATGRSRGYVFNTLAEMNNWMAIPDNVANLVIGDNLYIVDSQVTDYWWDGTQLRELETQLPDLTNVVTTLGTATGNGNAITDLSITGNTITPAKNMTFVNTDYDQNISGSKLFTSTIHSYGINYQGYDNSSVFLAGGGVRSIADIQSNSYSKSEDDALLLLKADKTQLIDAYSKTETNNLLNNKADTGVSYSKSEDDALLLLKADKTQLIDAYSKSEDDALLLLKADVLTTYDKTKIDEMIQNKVDNQTLVNLVNTTEDQIVNGNKTFTSNINAVGFAKTGKDNTSILLAGGGDILLSSLQAGDVDLSNYYTKTQDDALLLLKADKSTTYTKTETDNLLDGKLDNGFTYSNEKIDDMMTFKADTDALADYVTLGTAQTITASKTFQNSCRFIGTINGMSTVTGTSFIKSGADDSVVLLGAGGTKPISEFVSAPPDLSNYVTTNTTQTISSAKTFNANVTAAGFKKTDRDDTSVLLAGGGDMEISEIQSAIDLSNYYTKTQTYSKTETDNLLDDKMDSSVLDNLVNKIQDQTVGGYKTFALNVTAAGFAKSGKDDTSVLLAGGGDMQLSLFGGAVNITNVLYDNPTYLNTQNFTFYDVLFYKIGTLHIFSVQTAPIITLSNPSVGIVIIPTQYQPINNYQFSISGYQNNIISSNFENSNVKVNIVQWSNMQILRISGMWVK</sequence>
<name>A0A5J4X442_9EUKA</name>
<gene>
    <name evidence="1" type="ORF">EZS28_002967</name>
</gene>
<protein>
    <submittedName>
        <fullName evidence="1">Uncharacterized protein</fullName>
    </submittedName>
</protein>
<comment type="caution">
    <text evidence="1">The sequence shown here is derived from an EMBL/GenBank/DDBJ whole genome shotgun (WGS) entry which is preliminary data.</text>
</comment>
<reference evidence="1 2" key="1">
    <citation type="submission" date="2019-03" db="EMBL/GenBank/DDBJ databases">
        <title>Single cell metagenomics reveals metabolic interactions within the superorganism composed of flagellate Streblomastix strix and complex community of Bacteroidetes bacteria on its surface.</title>
        <authorList>
            <person name="Treitli S.C."/>
            <person name="Kolisko M."/>
            <person name="Husnik F."/>
            <person name="Keeling P."/>
            <person name="Hampl V."/>
        </authorList>
    </citation>
    <scope>NUCLEOTIDE SEQUENCE [LARGE SCALE GENOMIC DNA]</scope>
    <source>
        <strain evidence="1">ST1C</strain>
    </source>
</reference>
<evidence type="ECO:0000313" key="1">
    <source>
        <dbReference type="EMBL" id="KAA6401506.1"/>
    </source>
</evidence>
<organism evidence="1 2">
    <name type="scientific">Streblomastix strix</name>
    <dbReference type="NCBI Taxonomy" id="222440"/>
    <lineage>
        <taxon>Eukaryota</taxon>
        <taxon>Metamonada</taxon>
        <taxon>Preaxostyla</taxon>
        <taxon>Oxymonadida</taxon>
        <taxon>Streblomastigidae</taxon>
        <taxon>Streblomastix</taxon>
    </lineage>
</organism>
<proteinExistence type="predicted"/>
<dbReference type="Proteomes" id="UP000324800">
    <property type="component" value="Unassembled WGS sequence"/>
</dbReference>
<dbReference type="AlphaFoldDB" id="A0A5J4X442"/>
<accession>A0A5J4X442</accession>
<evidence type="ECO:0000313" key="2">
    <source>
        <dbReference type="Proteomes" id="UP000324800"/>
    </source>
</evidence>
<dbReference type="EMBL" id="SNRW01000379">
    <property type="protein sequence ID" value="KAA6401506.1"/>
    <property type="molecule type" value="Genomic_DNA"/>
</dbReference>